<keyword evidence="2" id="KW-1185">Reference proteome</keyword>
<reference evidence="1 2" key="1">
    <citation type="submission" date="2023-09" db="EMBL/GenBank/DDBJ databases">
        <title>Nesidiocoris tenuis whole genome shotgun sequence.</title>
        <authorList>
            <person name="Shibata T."/>
            <person name="Shimoda M."/>
            <person name="Kobayashi T."/>
            <person name="Uehara T."/>
        </authorList>
    </citation>
    <scope>NUCLEOTIDE SEQUENCE [LARGE SCALE GENOMIC DNA]</scope>
    <source>
        <strain evidence="1 2">Japan</strain>
    </source>
</reference>
<dbReference type="EMBL" id="AP028909">
    <property type="protein sequence ID" value="BES87597.1"/>
    <property type="molecule type" value="Genomic_DNA"/>
</dbReference>
<sequence>MLSIISRASASAPDDRIVERLPSSINLFRVEDGFTIIPPPPPSASLIGDVVRPSFSFTSTSAHRFVSLDFPSLFHPTDSANSSFSSHTPSTY</sequence>
<proteinExistence type="predicted"/>
<evidence type="ECO:0000313" key="2">
    <source>
        <dbReference type="Proteomes" id="UP001307889"/>
    </source>
</evidence>
<gene>
    <name evidence="1" type="ORF">NTJ_00403</name>
</gene>
<name>A0ABN7A5V1_9HEMI</name>
<dbReference type="Proteomes" id="UP001307889">
    <property type="component" value="Chromosome 1"/>
</dbReference>
<organism evidence="1 2">
    <name type="scientific">Nesidiocoris tenuis</name>
    <dbReference type="NCBI Taxonomy" id="355587"/>
    <lineage>
        <taxon>Eukaryota</taxon>
        <taxon>Metazoa</taxon>
        <taxon>Ecdysozoa</taxon>
        <taxon>Arthropoda</taxon>
        <taxon>Hexapoda</taxon>
        <taxon>Insecta</taxon>
        <taxon>Pterygota</taxon>
        <taxon>Neoptera</taxon>
        <taxon>Paraneoptera</taxon>
        <taxon>Hemiptera</taxon>
        <taxon>Heteroptera</taxon>
        <taxon>Panheteroptera</taxon>
        <taxon>Cimicomorpha</taxon>
        <taxon>Miridae</taxon>
        <taxon>Dicyphina</taxon>
        <taxon>Nesidiocoris</taxon>
    </lineage>
</organism>
<protein>
    <submittedName>
        <fullName evidence="1">Uncharacterized protein</fullName>
    </submittedName>
</protein>
<accession>A0ABN7A5V1</accession>
<evidence type="ECO:0000313" key="1">
    <source>
        <dbReference type="EMBL" id="BES87597.1"/>
    </source>
</evidence>